<dbReference type="GO" id="GO:0043022">
    <property type="term" value="F:ribosome binding"/>
    <property type="evidence" value="ECO:0007669"/>
    <property type="project" value="UniProtKB-UniRule"/>
</dbReference>
<keyword evidence="2 4" id="KW-0396">Initiation factor</keyword>
<comment type="function">
    <text evidence="4">One of the essential components for the initiation of protein synthesis. Stabilizes the binding of IF-2 and IF-3 on the 30S subunit to which N-formylmethionyl-tRNA(fMet) subsequently binds. Helps modulate mRNA selection, yielding the 30S pre-initiation complex (PIC). Upon addition of the 50S ribosomal subunit IF-1, IF-2 and IF-3 are released leaving the mature 70S translation initiation complex.</text>
</comment>
<dbReference type="PANTHER" id="PTHR33370:SF1">
    <property type="entry name" value="TRANSLATION INITIATION FACTOR IF-1, CHLOROPLASTIC"/>
    <property type="match status" value="1"/>
</dbReference>
<comment type="subcellular location">
    <subcellularLocation>
        <location evidence="4">Cytoplasm</location>
    </subcellularLocation>
</comment>
<dbReference type="AlphaFoldDB" id="A0AAN2C9C0"/>
<evidence type="ECO:0000256" key="3">
    <source>
        <dbReference type="ARBA" id="ARBA00022917"/>
    </source>
</evidence>
<reference evidence="8 9" key="1">
    <citation type="journal article" date="2022" name="ISME Commun">
        <title>Vulcanimicrobium alpinus gen. nov. sp. nov., the first cultivated representative of the candidate phylum 'Eremiobacterota', is a metabolically versatile aerobic anoxygenic phototroph.</title>
        <authorList>
            <person name="Yabe S."/>
            <person name="Muto K."/>
            <person name="Abe K."/>
            <person name="Yokota A."/>
            <person name="Staudigel H."/>
            <person name="Tebo B.M."/>
        </authorList>
    </citation>
    <scope>NUCLEOTIDE SEQUENCE [LARGE SCALE GENOMIC DNA]</scope>
    <source>
        <strain evidence="8 9">WC8-2</strain>
    </source>
</reference>
<keyword evidence="4" id="KW-0694">RNA-binding</keyword>
<comment type="similarity">
    <text evidence="1 4">Belongs to the IF-1 family.</text>
</comment>
<dbReference type="KEGG" id="vab:WPS_11370"/>
<dbReference type="GO" id="GO:0005829">
    <property type="term" value="C:cytosol"/>
    <property type="evidence" value="ECO:0007669"/>
    <property type="project" value="TreeGrafter"/>
</dbReference>
<gene>
    <name evidence="4" type="primary">infA</name>
    <name evidence="8" type="ORF">WPS_11370</name>
</gene>
<dbReference type="Gene3D" id="2.40.50.140">
    <property type="entry name" value="Nucleic acid-binding proteins"/>
    <property type="match status" value="1"/>
</dbReference>
<feature type="compositionally biased region" description="Polar residues" evidence="6">
    <location>
        <begin position="13"/>
        <end position="23"/>
    </location>
</feature>
<comment type="subunit">
    <text evidence="4">Component of the 30S ribosomal translation pre-initiation complex which assembles on the 30S ribosome in the order IF-2 and IF-3, IF-1 and N-formylmethionyl-tRNA(fMet); mRNA recruitment can occur at any time during PIC assembly.</text>
</comment>
<dbReference type="EMBL" id="AP025523">
    <property type="protein sequence ID" value="BDE05861.1"/>
    <property type="molecule type" value="Genomic_DNA"/>
</dbReference>
<dbReference type="GO" id="GO:0019843">
    <property type="term" value="F:rRNA binding"/>
    <property type="evidence" value="ECO:0007669"/>
    <property type="project" value="UniProtKB-UniRule"/>
</dbReference>
<feature type="domain" description="S1-like" evidence="7">
    <location>
        <begin position="52"/>
        <end position="127"/>
    </location>
</feature>
<dbReference type="CDD" id="cd04451">
    <property type="entry name" value="S1_IF1"/>
    <property type="match status" value="1"/>
</dbReference>
<keyword evidence="4" id="KW-0963">Cytoplasm</keyword>
<evidence type="ECO:0000259" key="7">
    <source>
        <dbReference type="PROSITE" id="PS50832"/>
    </source>
</evidence>
<keyword evidence="3 4" id="KW-0648">Protein biosynthesis</keyword>
<evidence type="ECO:0000256" key="1">
    <source>
        <dbReference type="ARBA" id="ARBA00010939"/>
    </source>
</evidence>
<dbReference type="Pfam" id="PF01176">
    <property type="entry name" value="eIF-1a"/>
    <property type="match status" value="1"/>
</dbReference>
<dbReference type="GO" id="GO:0003743">
    <property type="term" value="F:translation initiation factor activity"/>
    <property type="evidence" value="ECO:0007669"/>
    <property type="project" value="UniProtKB-UniRule"/>
</dbReference>
<dbReference type="FunFam" id="2.40.50.140:FF:000002">
    <property type="entry name" value="Translation initiation factor IF-1"/>
    <property type="match status" value="1"/>
</dbReference>
<dbReference type="Proteomes" id="UP001317532">
    <property type="component" value="Chromosome"/>
</dbReference>
<feature type="compositionally biased region" description="Basic residues" evidence="6">
    <location>
        <begin position="38"/>
        <end position="50"/>
    </location>
</feature>
<evidence type="ECO:0000256" key="6">
    <source>
        <dbReference type="SAM" id="MobiDB-lite"/>
    </source>
</evidence>
<keyword evidence="4" id="KW-0699">rRNA-binding</keyword>
<name>A0AAN2C9C0_UNVUL</name>
<evidence type="ECO:0000256" key="4">
    <source>
        <dbReference type="HAMAP-Rule" id="MF_00075"/>
    </source>
</evidence>
<dbReference type="NCBIfam" id="TIGR00008">
    <property type="entry name" value="infA"/>
    <property type="match status" value="1"/>
</dbReference>
<dbReference type="InterPro" id="IPR012340">
    <property type="entry name" value="NA-bd_OB-fold"/>
</dbReference>
<evidence type="ECO:0000313" key="9">
    <source>
        <dbReference type="Proteomes" id="UP001317532"/>
    </source>
</evidence>
<dbReference type="PROSITE" id="PS50832">
    <property type="entry name" value="S1_IF1_TYPE"/>
    <property type="match status" value="1"/>
</dbReference>
<evidence type="ECO:0000256" key="2">
    <source>
        <dbReference type="ARBA" id="ARBA00022540"/>
    </source>
</evidence>
<dbReference type="InterPro" id="IPR006196">
    <property type="entry name" value="RNA-binding_domain_S1_IF1"/>
</dbReference>
<dbReference type="HAMAP" id="MF_00075">
    <property type="entry name" value="IF_1"/>
    <property type="match status" value="1"/>
</dbReference>
<organism evidence="8 9">
    <name type="scientific">Vulcanimicrobium alpinum</name>
    <dbReference type="NCBI Taxonomy" id="3016050"/>
    <lineage>
        <taxon>Bacteria</taxon>
        <taxon>Bacillati</taxon>
        <taxon>Vulcanimicrobiota</taxon>
        <taxon>Vulcanimicrobiia</taxon>
        <taxon>Vulcanimicrobiales</taxon>
        <taxon>Vulcanimicrobiaceae</taxon>
        <taxon>Vulcanimicrobium</taxon>
    </lineage>
</organism>
<feature type="region of interest" description="Disordered" evidence="6">
    <location>
        <begin position="1"/>
        <end position="57"/>
    </location>
</feature>
<dbReference type="PANTHER" id="PTHR33370">
    <property type="entry name" value="TRANSLATION INITIATION FACTOR IF-1, CHLOROPLASTIC"/>
    <property type="match status" value="1"/>
</dbReference>
<proteinExistence type="inferred from homology"/>
<accession>A0AAN2C9C0</accession>
<evidence type="ECO:0000256" key="5">
    <source>
        <dbReference type="NCBIfam" id="TIGR00008"/>
    </source>
</evidence>
<protein>
    <recommendedName>
        <fullName evidence="4 5">Translation initiation factor IF-1</fullName>
    </recommendedName>
</protein>
<dbReference type="InterPro" id="IPR004368">
    <property type="entry name" value="TIF_IF1"/>
</dbReference>
<keyword evidence="9" id="KW-1185">Reference proteome</keyword>
<sequence>MRGGAEHHGSRAANPTASANASQAHEPFHPIEGVRIPPPRRRRGGGKKRREPLTPVQKEDTLSLVGRVVETFPSSTFKVELENGHTILASLAGRLRRFRIRITPGDDVDVELSPYDLTRGRITYRRQGRNA</sequence>
<dbReference type="SUPFAM" id="SSF50249">
    <property type="entry name" value="Nucleic acid-binding proteins"/>
    <property type="match status" value="1"/>
</dbReference>
<evidence type="ECO:0000313" key="8">
    <source>
        <dbReference type="EMBL" id="BDE05861.1"/>
    </source>
</evidence>